<evidence type="ECO:0000256" key="6">
    <source>
        <dbReference type="ARBA" id="ARBA00022729"/>
    </source>
</evidence>
<evidence type="ECO:0000256" key="13">
    <source>
        <dbReference type="ARBA" id="ARBA00068670"/>
    </source>
</evidence>
<evidence type="ECO:0000256" key="11">
    <source>
        <dbReference type="ARBA" id="ARBA00023180"/>
    </source>
</evidence>
<feature type="domain" description="Interferon/interleukin receptor" evidence="17">
    <location>
        <begin position="131"/>
        <end position="234"/>
    </location>
</feature>
<evidence type="ECO:0000256" key="5">
    <source>
        <dbReference type="ARBA" id="ARBA00022692"/>
    </source>
</evidence>
<dbReference type="InterPro" id="IPR003961">
    <property type="entry name" value="FN3_dom"/>
</dbReference>
<dbReference type="EMBL" id="CALSGD010001454">
    <property type="protein sequence ID" value="CAH6792547.1"/>
    <property type="molecule type" value="Genomic_DNA"/>
</dbReference>
<dbReference type="Pfam" id="PF09294">
    <property type="entry name" value="Interfer-bind"/>
    <property type="match status" value="1"/>
</dbReference>
<keyword evidence="7" id="KW-1133">Transmembrane helix</keyword>
<sequence>MLSSHTFSNIGLLSLYLVVFVSLQFCSSSTFEEYPLESCTMNLTLRNYRLILSWELKNKSVPPVHYTLWSTIMSRPEDPKALENCTNIMESSCDVTDEWMDRTENYIPLIVIYRGDSVLSLCEGFVTATNTIIEPPEFEVIGFTDNINVTVKFPPVIPKIFGESMWQVLGYRSLAIKAQAGQNTLLHKLKMKNIAGNITHVFQNLLPNTNYCVSVYFEAENMKDSIKSPFKCTLLQPDQESGMVRF</sequence>
<evidence type="ECO:0000256" key="12">
    <source>
        <dbReference type="ARBA" id="ARBA00057968"/>
    </source>
</evidence>
<dbReference type="GO" id="GO:0042018">
    <property type="term" value="F:interleukin-22 receptor activity"/>
    <property type="evidence" value="ECO:0007669"/>
    <property type="project" value="TreeGrafter"/>
</dbReference>
<dbReference type="InterPro" id="IPR015373">
    <property type="entry name" value="Interferon/interleukin_rcp_dom"/>
</dbReference>
<dbReference type="InterPro" id="IPR050650">
    <property type="entry name" value="Type-II_Cytokine-TF_Rcpt"/>
</dbReference>
<dbReference type="AlphaFoldDB" id="A0AAU9ZK11"/>
<keyword evidence="5" id="KW-0812">Transmembrane</keyword>
<protein>
    <recommendedName>
        <fullName evidence="13">Interferon alpha/beta receptor 2</fullName>
    </recommendedName>
    <alternativeName>
        <fullName evidence="14">Type I interferon receptor 2</fullName>
    </alternativeName>
</protein>
<dbReference type="GO" id="GO:0004905">
    <property type="term" value="F:type I interferon receptor activity"/>
    <property type="evidence" value="ECO:0007669"/>
    <property type="project" value="TreeGrafter"/>
</dbReference>
<dbReference type="GO" id="GO:0005886">
    <property type="term" value="C:plasma membrane"/>
    <property type="evidence" value="ECO:0007669"/>
    <property type="project" value="UniProtKB-SubCell"/>
</dbReference>
<evidence type="ECO:0000256" key="1">
    <source>
        <dbReference type="ARBA" id="ARBA00004251"/>
    </source>
</evidence>
<dbReference type="Pfam" id="PF01108">
    <property type="entry name" value="Tissue_fac"/>
    <property type="match status" value="1"/>
</dbReference>
<dbReference type="InterPro" id="IPR036116">
    <property type="entry name" value="FN3_sf"/>
</dbReference>
<evidence type="ECO:0000256" key="14">
    <source>
        <dbReference type="ARBA" id="ARBA00076545"/>
    </source>
</evidence>
<evidence type="ECO:0000256" key="8">
    <source>
        <dbReference type="ARBA" id="ARBA00023136"/>
    </source>
</evidence>
<proteinExistence type="inferred from homology"/>
<feature type="chain" id="PRO_5043807267" description="Interferon alpha/beta receptor 2" evidence="15">
    <location>
        <begin position="29"/>
        <end position="246"/>
    </location>
</feature>
<evidence type="ECO:0000256" key="15">
    <source>
        <dbReference type="SAM" id="SignalP"/>
    </source>
</evidence>
<feature type="domain" description="Fibronectin type-III" evidence="16">
    <location>
        <begin position="20"/>
        <end position="114"/>
    </location>
</feature>
<evidence type="ECO:0000259" key="17">
    <source>
        <dbReference type="Pfam" id="PF09294"/>
    </source>
</evidence>
<dbReference type="GO" id="GO:0005615">
    <property type="term" value="C:extracellular space"/>
    <property type="evidence" value="ECO:0007669"/>
    <property type="project" value="UniProtKB-ARBA"/>
</dbReference>
<evidence type="ECO:0000256" key="3">
    <source>
        <dbReference type="ARBA" id="ARBA00022475"/>
    </source>
</evidence>
<name>A0AAU9ZK11_PHORO</name>
<keyword evidence="8" id="KW-0472">Membrane</keyword>
<evidence type="ECO:0000256" key="2">
    <source>
        <dbReference type="ARBA" id="ARBA00005399"/>
    </source>
</evidence>
<feature type="signal peptide" evidence="15">
    <location>
        <begin position="1"/>
        <end position="28"/>
    </location>
</feature>
<dbReference type="PANTHER" id="PTHR20859:SF84">
    <property type="entry name" value="INTERFERON ALPHA_BETA RECEPTOR 2"/>
    <property type="match status" value="1"/>
</dbReference>
<dbReference type="InterPro" id="IPR013783">
    <property type="entry name" value="Ig-like_fold"/>
</dbReference>
<keyword evidence="4" id="KW-0597">Phosphoprotein</keyword>
<keyword evidence="6 15" id="KW-0732">Signal</keyword>
<accession>A0AAU9ZK11</accession>
<evidence type="ECO:0000256" key="10">
    <source>
        <dbReference type="ARBA" id="ARBA00023170"/>
    </source>
</evidence>
<dbReference type="PANTHER" id="PTHR20859">
    <property type="entry name" value="INTERFERON/INTERLEUKIN RECEPTOR"/>
    <property type="match status" value="1"/>
</dbReference>
<keyword evidence="3" id="KW-1003">Cell membrane</keyword>
<evidence type="ECO:0000259" key="16">
    <source>
        <dbReference type="Pfam" id="PF01108"/>
    </source>
</evidence>
<dbReference type="Proteomes" id="UP001152836">
    <property type="component" value="Unassembled WGS sequence"/>
</dbReference>
<comment type="subcellular location">
    <subcellularLocation>
        <location evidence="1">Cell membrane</location>
        <topology evidence="1">Single-pass type I membrane protein</topology>
    </subcellularLocation>
</comment>
<keyword evidence="9" id="KW-1015">Disulfide bond</keyword>
<evidence type="ECO:0000313" key="19">
    <source>
        <dbReference type="Proteomes" id="UP001152836"/>
    </source>
</evidence>
<evidence type="ECO:0000256" key="4">
    <source>
        <dbReference type="ARBA" id="ARBA00022553"/>
    </source>
</evidence>
<dbReference type="Gene3D" id="2.60.40.10">
    <property type="entry name" value="Immunoglobulins"/>
    <property type="match status" value="2"/>
</dbReference>
<comment type="similarity">
    <text evidence="2">Belongs to the type II cytokine receptor family.</text>
</comment>
<dbReference type="FunFam" id="2.60.40.10:FF:000909">
    <property type="entry name" value="Interferon alpha/beta receptor 2"/>
    <property type="match status" value="1"/>
</dbReference>
<keyword evidence="11" id="KW-0325">Glycoprotein</keyword>
<keyword evidence="19" id="KW-1185">Reference proteome</keyword>
<gene>
    <name evidence="18" type="primary">Ifnar2</name>
    <name evidence="18" type="ORF">PHOROB_LOCUS9496</name>
</gene>
<reference evidence="18" key="1">
    <citation type="submission" date="2022-06" db="EMBL/GenBank/DDBJ databases">
        <authorList>
            <person name="Andreotti S."/>
            <person name="Wyler E."/>
        </authorList>
    </citation>
    <scope>NUCLEOTIDE SEQUENCE</scope>
</reference>
<comment type="caution">
    <text evidence="18">The sequence shown here is derived from an EMBL/GenBank/DDBJ whole genome shotgun (WGS) entry which is preliminary data.</text>
</comment>
<evidence type="ECO:0000256" key="9">
    <source>
        <dbReference type="ARBA" id="ARBA00023157"/>
    </source>
</evidence>
<evidence type="ECO:0000313" key="18">
    <source>
        <dbReference type="EMBL" id="CAH6792547.1"/>
    </source>
</evidence>
<organism evidence="18 19">
    <name type="scientific">Phodopus roborovskii</name>
    <name type="common">Roborovski's desert hamster</name>
    <name type="synonym">Cricetulus roborovskii</name>
    <dbReference type="NCBI Taxonomy" id="109678"/>
    <lineage>
        <taxon>Eukaryota</taxon>
        <taxon>Metazoa</taxon>
        <taxon>Chordata</taxon>
        <taxon>Craniata</taxon>
        <taxon>Vertebrata</taxon>
        <taxon>Euteleostomi</taxon>
        <taxon>Mammalia</taxon>
        <taxon>Eutheria</taxon>
        <taxon>Euarchontoglires</taxon>
        <taxon>Glires</taxon>
        <taxon>Rodentia</taxon>
        <taxon>Myomorpha</taxon>
        <taxon>Muroidea</taxon>
        <taxon>Cricetidae</taxon>
        <taxon>Cricetinae</taxon>
        <taxon>Phodopus</taxon>
    </lineage>
</organism>
<keyword evidence="10" id="KW-0675">Receptor</keyword>
<evidence type="ECO:0000256" key="7">
    <source>
        <dbReference type="ARBA" id="ARBA00022989"/>
    </source>
</evidence>
<comment type="function">
    <text evidence="12">Together with IFNAR1, forms the heterodimeric receptor for type I interferons (including interferons alpha, beta, epsilon, omega and kappa). Type I interferon binding activates the JAK-STAT signaling cascade, resulting in transcriptional activation or repression of interferon-regulated genes that encode the effectors of the interferon response. Mechanistically, type I interferon-binding brings the IFNAR1 and IFNAR2 subunits into close proximity with one another, driving their associated Janus kinases (JAKs) (TYK2 bound to IFNAR1 and JAK1 bound to IFNAR2) to cross-phosphorylate one another. The activated kinases phosphorylate specific tyrosine residues on the intracellular domains of IFNAR1 and IFNAR2, forming docking sites for the STAT transcription factors (STAT1, STAT2 and STAT). STAT proteins are then phosphorylated by the JAKs, promoting their translocation into the nucleus to regulate expression of interferon-regulated genes.</text>
</comment>
<dbReference type="SUPFAM" id="SSF49265">
    <property type="entry name" value="Fibronectin type III"/>
    <property type="match status" value="2"/>
</dbReference>